<dbReference type="AlphaFoldDB" id="A0AA36AFJ7"/>
<evidence type="ECO:0000313" key="2">
    <source>
        <dbReference type="Proteomes" id="UP001162480"/>
    </source>
</evidence>
<evidence type="ECO:0000313" key="1">
    <source>
        <dbReference type="EMBL" id="CAI9715215.1"/>
    </source>
</evidence>
<dbReference type="Proteomes" id="UP001162480">
    <property type="component" value="Chromosome 1"/>
</dbReference>
<keyword evidence="2" id="KW-1185">Reference proteome</keyword>
<protein>
    <submittedName>
        <fullName evidence="1">Uncharacterized protein</fullName>
    </submittedName>
</protein>
<dbReference type="EMBL" id="OX597814">
    <property type="protein sequence ID" value="CAI9715215.1"/>
    <property type="molecule type" value="Genomic_DNA"/>
</dbReference>
<accession>A0AA36AFJ7</accession>
<reference evidence="1" key="1">
    <citation type="submission" date="2023-08" db="EMBL/GenBank/DDBJ databases">
        <authorList>
            <person name="Alioto T."/>
            <person name="Alioto T."/>
            <person name="Gomez Garrido J."/>
        </authorList>
    </citation>
    <scope>NUCLEOTIDE SEQUENCE</scope>
</reference>
<name>A0AA36AFJ7_OCTVU</name>
<organism evidence="1 2">
    <name type="scientific">Octopus vulgaris</name>
    <name type="common">Common octopus</name>
    <dbReference type="NCBI Taxonomy" id="6645"/>
    <lineage>
        <taxon>Eukaryota</taxon>
        <taxon>Metazoa</taxon>
        <taxon>Spiralia</taxon>
        <taxon>Lophotrochozoa</taxon>
        <taxon>Mollusca</taxon>
        <taxon>Cephalopoda</taxon>
        <taxon>Coleoidea</taxon>
        <taxon>Octopodiformes</taxon>
        <taxon>Octopoda</taxon>
        <taxon>Incirrata</taxon>
        <taxon>Octopodidae</taxon>
        <taxon>Octopus</taxon>
    </lineage>
</organism>
<gene>
    <name evidence="1" type="ORF">OCTVUL_1B024558</name>
</gene>
<sequence length="111" mass="12880">MGIFENREIDDGKIGSEITVLYSGEQLYTSHFMYSLTLIKQPVQDQLQYSPKTYNNRALSPGSDELWIRKRYNSCCDMLNLDPQKLTVSHGTFIKYHQDITKCKILKLILS</sequence>
<proteinExistence type="predicted"/>